<dbReference type="NCBIfam" id="TIGR03696">
    <property type="entry name" value="Rhs_assc_core"/>
    <property type="match status" value="1"/>
</dbReference>
<dbReference type="InterPro" id="IPR050708">
    <property type="entry name" value="T6SS_VgrG/RHS"/>
</dbReference>
<dbReference type="AlphaFoldDB" id="A0A1G2HUD1"/>
<sequence length="456" mass="49956">MYDAIGNIVTKTETIGAGTPTTSVYSYSNVDYANPHAVTSIGATAFSYDNNGNMLSSTGGFTNVWDYSNRLTSAIKGTITNTYGYDAGGQRIKVASPTVTTIYPTKFYNTDGTNIVKHIFAGSQDLSTVQDTGASAKIYTNHSDLLNSSSVMTDSAGVPAEVMDYMPFGAIRIDEKVGSFNEQRKYIGQEFDAETGLNYLNARYYNSALGRFISQDPMFWNLSNELLTDPQQQNSYSYARNNPIVGSDPTGLLVELMSRQVFDAKGRDVGIHTFFKVTPDYPNDIRIDGLASGTKEFTFGAYPSSSDGWTNKLSKQIGTTENSQDKQWAFEGGKIINQTIVSLPEGVKNDTDFINNMGKAYNNMDLSEMNYFWHGNVSGLYDGNSNNFTYTLGVKSGAKSQMDSFDPGPGIAKIVGEYGYGKTLPTTSIYHTARDMAYYMGNKIGQFVSSLKAKKK</sequence>
<protein>
    <recommendedName>
        <fullName evidence="2">Teneurin-like YD-shell domain-containing protein</fullName>
    </recommendedName>
</protein>
<dbReference type="EMBL" id="MHOQ01000035">
    <property type="protein sequence ID" value="OGZ65850.1"/>
    <property type="molecule type" value="Genomic_DNA"/>
</dbReference>
<dbReference type="InterPro" id="IPR022385">
    <property type="entry name" value="Rhs_assc_core"/>
</dbReference>
<feature type="domain" description="Teneurin-like YD-shell" evidence="2">
    <location>
        <begin position="27"/>
        <end position="244"/>
    </location>
</feature>
<evidence type="ECO:0000259" key="2">
    <source>
        <dbReference type="Pfam" id="PF25023"/>
    </source>
</evidence>
<dbReference type="InterPro" id="IPR056823">
    <property type="entry name" value="TEN-like_YD-shell"/>
</dbReference>
<evidence type="ECO:0000313" key="4">
    <source>
        <dbReference type="Proteomes" id="UP000179183"/>
    </source>
</evidence>
<dbReference type="Pfam" id="PF25023">
    <property type="entry name" value="TEN_YD-shell"/>
    <property type="match status" value="1"/>
</dbReference>
<accession>A0A1G2HUD1</accession>
<evidence type="ECO:0000256" key="1">
    <source>
        <dbReference type="ARBA" id="ARBA00022737"/>
    </source>
</evidence>
<dbReference type="Gene3D" id="2.180.10.10">
    <property type="entry name" value="RHS repeat-associated core"/>
    <property type="match status" value="1"/>
</dbReference>
<dbReference type="PANTHER" id="PTHR32305">
    <property type="match status" value="1"/>
</dbReference>
<reference evidence="3 4" key="1">
    <citation type="journal article" date="2016" name="Nat. Commun.">
        <title>Thousands of microbial genomes shed light on interconnected biogeochemical processes in an aquifer system.</title>
        <authorList>
            <person name="Anantharaman K."/>
            <person name="Brown C.T."/>
            <person name="Hug L.A."/>
            <person name="Sharon I."/>
            <person name="Castelle C.J."/>
            <person name="Probst A.J."/>
            <person name="Thomas B.C."/>
            <person name="Singh A."/>
            <person name="Wilkins M.J."/>
            <person name="Karaoz U."/>
            <person name="Brodie E.L."/>
            <person name="Williams K.H."/>
            <person name="Hubbard S.S."/>
            <person name="Banfield J.F."/>
        </authorList>
    </citation>
    <scope>NUCLEOTIDE SEQUENCE [LARGE SCALE GENOMIC DNA]</scope>
</reference>
<organism evidence="3 4">
    <name type="scientific">Candidatus Staskawiczbacteria bacterium RIFCSPHIGHO2_02_FULL_33_16</name>
    <dbReference type="NCBI Taxonomy" id="1802204"/>
    <lineage>
        <taxon>Bacteria</taxon>
        <taxon>Candidatus Staskawicziibacteriota</taxon>
    </lineage>
</organism>
<proteinExistence type="predicted"/>
<comment type="caution">
    <text evidence="3">The sequence shown here is derived from an EMBL/GenBank/DDBJ whole genome shotgun (WGS) entry which is preliminary data.</text>
</comment>
<gene>
    <name evidence="3" type="ORF">A3D34_03330</name>
</gene>
<dbReference type="Proteomes" id="UP000179183">
    <property type="component" value="Unassembled WGS sequence"/>
</dbReference>
<dbReference type="PANTHER" id="PTHR32305:SF15">
    <property type="entry name" value="PROTEIN RHSA-RELATED"/>
    <property type="match status" value="1"/>
</dbReference>
<keyword evidence="1" id="KW-0677">Repeat</keyword>
<evidence type="ECO:0000313" key="3">
    <source>
        <dbReference type="EMBL" id="OGZ65850.1"/>
    </source>
</evidence>
<name>A0A1G2HUD1_9BACT</name>